<gene>
    <name evidence="2" type="ORF">MC378_04420</name>
</gene>
<evidence type="ECO:0000313" key="3">
    <source>
        <dbReference type="Proteomes" id="UP001139369"/>
    </source>
</evidence>
<dbReference type="AlphaFoldDB" id="A0A9X2AIB8"/>
<dbReference type="EMBL" id="JAKQYM010000002">
    <property type="protein sequence ID" value="MCI2228401.1"/>
    <property type="molecule type" value="Genomic_DNA"/>
</dbReference>
<organism evidence="2 3">
    <name type="scientific">Polaribacter marinus</name>
    <dbReference type="NCBI Taxonomy" id="2916838"/>
    <lineage>
        <taxon>Bacteria</taxon>
        <taxon>Pseudomonadati</taxon>
        <taxon>Bacteroidota</taxon>
        <taxon>Flavobacteriia</taxon>
        <taxon>Flavobacteriales</taxon>
        <taxon>Flavobacteriaceae</taxon>
    </lineage>
</organism>
<evidence type="ECO:0000259" key="1">
    <source>
        <dbReference type="Pfam" id="PF00534"/>
    </source>
</evidence>
<reference evidence="2" key="1">
    <citation type="submission" date="2022-02" db="EMBL/GenBank/DDBJ databases">
        <title>Polaribacter sp. MSW13, isolated from seawater.</title>
        <authorList>
            <person name="Kristyanto S."/>
            <person name="Jung J."/>
            <person name="Jeon C.O."/>
        </authorList>
    </citation>
    <scope>NUCLEOTIDE SEQUENCE</scope>
    <source>
        <strain evidence="2">MSW13</strain>
    </source>
</reference>
<dbReference type="SUPFAM" id="SSF53756">
    <property type="entry name" value="UDP-Glycosyltransferase/glycogen phosphorylase"/>
    <property type="match status" value="1"/>
</dbReference>
<dbReference type="Pfam" id="PF00534">
    <property type="entry name" value="Glycos_transf_1"/>
    <property type="match status" value="1"/>
</dbReference>
<name>A0A9X2AIB8_9FLAO</name>
<protein>
    <submittedName>
        <fullName evidence="2">Glycosyltransferase family 4 protein</fullName>
    </submittedName>
</protein>
<dbReference type="PANTHER" id="PTHR12526">
    <property type="entry name" value="GLYCOSYLTRANSFERASE"/>
    <property type="match status" value="1"/>
</dbReference>
<feature type="domain" description="Glycosyl transferase family 1" evidence="1">
    <location>
        <begin position="166"/>
        <end position="315"/>
    </location>
</feature>
<proteinExistence type="predicted"/>
<dbReference type="InterPro" id="IPR001296">
    <property type="entry name" value="Glyco_trans_1"/>
</dbReference>
<keyword evidence="3" id="KW-1185">Reference proteome</keyword>
<dbReference type="Proteomes" id="UP001139369">
    <property type="component" value="Unassembled WGS sequence"/>
</dbReference>
<comment type="caution">
    <text evidence="2">The sequence shown here is derived from an EMBL/GenBank/DDBJ whole genome shotgun (WGS) entry which is preliminary data.</text>
</comment>
<dbReference type="Gene3D" id="3.40.50.2000">
    <property type="entry name" value="Glycogen Phosphorylase B"/>
    <property type="match status" value="2"/>
</dbReference>
<dbReference type="CDD" id="cd03801">
    <property type="entry name" value="GT4_PimA-like"/>
    <property type="match status" value="1"/>
</dbReference>
<dbReference type="PANTHER" id="PTHR12526:SF630">
    <property type="entry name" value="GLYCOSYLTRANSFERASE"/>
    <property type="match status" value="1"/>
</dbReference>
<evidence type="ECO:0000313" key="2">
    <source>
        <dbReference type="EMBL" id="MCI2228401.1"/>
    </source>
</evidence>
<accession>A0A9X2AIB8</accession>
<dbReference type="RefSeq" id="WP_242177514.1">
    <property type="nucleotide sequence ID" value="NZ_JAKQYM010000002.1"/>
</dbReference>
<dbReference type="GO" id="GO:0016757">
    <property type="term" value="F:glycosyltransferase activity"/>
    <property type="evidence" value="ECO:0007669"/>
    <property type="project" value="InterPro"/>
</dbReference>
<sequence>MKKIKILYIGNNLTKKTKYGSPIFLLSKLLTTEGYDVTVSSNKLNKLLRFLDMFFTTIKKRNQIDYILIDTFSTYNFYYALVISQLARLFKVKYIPILHGGNLPHRIHNNQFLSNLIFKNSYINIAPSNYLYSFFKLKEYKVTHIPNIIELDLYQFKLRKIILPKLFWVRAFKEIYNPTLAIEVLKLLKKEYSNATLCMVGPFVDNSFLETKSLIKKYSLESSVEFTDTLTKEDWHHKSTEFDVFINTTNFDNMPVSVIEAMALGLPIISTNVGGLPFLIDNTVDGVLVEKNNAMEMYKAIKNLIVNYDEKMVLNAREKAESFSWQKNKTKWIQILK</sequence>